<feature type="binding site" evidence="11">
    <location>
        <begin position="141"/>
        <end position="142"/>
    </location>
    <ligand>
        <name>S-adenosyl-L-methionine</name>
        <dbReference type="ChEBI" id="CHEBI:59789"/>
    </ligand>
</feature>
<keyword evidence="13" id="KW-1185">Reference proteome</keyword>
<dbReference type="InterPro" id="IPR029063">
    <property type="entry name" value="SAM-dependent_MTases_sf"/>
</dbReference>
<evidence type="ECO:0000256" key="6">
    <source>
        <dbReference type="ARBA" id="ARBA00039449"/>
    </source>
</evidence>
<dbReference type="PANTHER" id="PTHR12753">
    <property type="entry name" value="AD-003 - RELATED"/>
    <property type="match status" value="1"/>
</dbReference>
<evidence type="ECO:0000256" key="9">
    <source>
        <dbReference type="ARBA" id="ARBA00047885"/>
    </source>
</evidence>
<dbReference type="GO" id="GO:0032259">
    <property type="term" value="P:methylation"/>
    <property type="evidence" value="ECO:0007669"/>
    <property type="project" value="UniProtKB-KW"/>
</dbReference>
<gene>
    <name evidence="12" type="ORF">AKO1_014934</name>
</gene>
<dbReference type="AlphaFoldDB" id="A0AAW2YZU5"/>
<feature type="binding site" evidence="11">
    <location>
        <position position="95"/>
    </location>
    <ligand>
        <name>S-adenosyl-L-methionine</name>
        <dbReference type="ChEBI" id="CHEBI:59789"/>
    </ligand>
</feature>
<keyword evidence="2" id="KW-0489">Methyltransferase</keyword>
<comment type="caution">
    <text evidence="12">The sequence shown here is derived from an EMBL/GenBank/DDBJ whole genome shotgun (WGS) entry which is preliminary data.</text>
</comment>
<evidence type="ECO:0000256" key="4">
    <source>
        <dbReference type="ARBA" id="ARBA00022691"/>
    </source>
</evidence>
<evidence type="ECO:0000256" key="7">
    <source>
        <dbReference type="ARBA" id="ARBA00043129"/>
    </source>
</evidence>
<evidence type="ECO:0000256" key="11">
    <source>
        <dbReference type="PIRSR" id="PIRSR016958-1"/>
    </source>
</evidence>
<evidence type="ECO:0000256" key="1">
    <source>
        <dbReference type="ARBA" id="ARBA00009059"/>
    </source>
</evidence>
<dbReference type="CDD" id="cd02440">
    <property type="entry name" value="AdoMet_MTases"/>
    <property type="match status" value="1"/>
</dbReference>
<comment type="similarity">
    <text evidence="1">Belongs to the methyltransferase superfamily. NTM1 family.</text>
</comment>
<dbReference type="Pfam" id="PF05891">
    <property type="entry name" value="Methyltransf_PK"/>
    <property type="match status" value="1"/>
</dbReference>
<dbReference type="SUPFAM" id="SSF53335">
    <property type="entry name" value="S-adenosyl-L-methionine-dependent methyltransferases"/>
    <property type="match status" value="1"/>
</dbReference>
<evidence type="ECO:0000313" key="13">
    <source>
        <dbReference type="Proteomes" id="UP001431209"/>
    </source>
</evidence>
<evidence type="ECO:0000256" key="5">
    <source>
        <dbReference type="ARBA" id="ARBA00039112"/>
    </source>
</evidence>
<dbReference type="GO" id="GO:0005737">
    <property type="term" value="C:cytoplasm"/>
    <property type="evidence" value="ECO:0007669"/>
    <property type="project" value="TreeGrafter"/>
</dbReference>
<name>A0AAW2YZU5_9EUKA</name>
<reference evidence="12 13" key="1">
    <citation type="submission" date="2024-03" db="EMBL/GenBank/DDBJ databases">
        <title>The Acrasis kona genome and developmental transcriptomes reveal deep origins of eukaryotic multicellular pathways.</title>
        <authorList>
            <person name="Sheikh S."/>
            <person name="Fu C.-J."/>
            <person name="Brown M.W."/>
            <person name="Baldauf S.L."/>
        </authorList>
    </citation>
    <scope>NUCLEOTIDE SEQUENCE [LARGE SCALE GENOMIC DNA]</scope>
    <source>
        <strain evidence="12 13">ATCC MYA-3509</strain>
    </source>
</reference>
<sequence length="250" mass="28432">MSGVKKVFQLGENGMDMEGNILRGDEVEIDDKDWYNTGKNYWQVVADKGNSNIDGMLGGQTHVHDSDITESLQFLKNLNVTNFNYVLDCGAGVGRVSQHLLAPIFKNIDILDINKDFLDVAQINLSTLPSKPLRNTLCQGLQDFKATQQIYDVIWVQWASCYLTDVDFITFMNECYNAMTPGSTIVFKENVASKKGGDFVIDKEDCSINRSVQHYHTLFTQCSDKFQFITEKEQLWQGLLPVMMFALRRK</sequence>
<keyword evidence="3" id="KW-0808">Transferase</keyword>
<comment type="catalytic activity">
    <reaction evidence="8">
        <text>N-terminal L-seryl-L-prolyl-L-lysyl-[protein] + 3 S-adenosyl-L-methionine = N-terminal N,N,N-trimethyl-L-seryl-L-prolyl-L-lysyl-[protein] + 3 S-adenosyl-L-homocysteine + 3 H(+)</text>
        <dbReference type="Rhea" id="RHEA:54724"/>
        <dbReference type="Rhea" id="RHEA-COMP:13789"/>
        <dbReference type="Rhea" id="RHEA-COMP:13973"/>
        <dbReference type="ChEBI" id="CHEBI:15378"/>
        <dbReference type="ChEBI" id="CHEBI:57856"/>
        <dbReference type="ChEBI" id="CHEBI:59789"/>
        <dbReference type="ChEBI" id="CHEBI:138061"/>
        <dbReference type="ChEBI" id="CHEBI:138317"/>
        <dbReference type="EC" id="2.1.1.244"/>
    </reaction>
</comment>
<comment type="catalytic activity">
    <reaction evidence="10">
        <text>N-terminal L-alanyl-L-prolyl-L-lysyl-[protein] + 3 S-adenosyl-L-methionine = N-terminal N,N,N-trimethyl-L-alanyl-L-prolyl-L-lysyl-[protein] + 3 S-adenosyl-L-homocysteine + 3 H(+)</text>
        <dbReference type="Rhea" id="RHEA:54712"/>
        <dbReference type="Rhea" id="RHEA-COMP:13785"/>
        <dbReference type="Rhea" id="RHEA-COMP:13971"/>
        <dbReference type="ChEBI" id="CHEBI:15378"/>
        <dbReference type="ChEBI" id="CHEBI:57856"/>
        <dbReference type="ChEBI" id="CHEBI:59789"/>
        <dbReference type="ChEBI" id="CHEBI:138057"/>
        <dbReference type="ChEBI" id="CHEBI:138315"/>
        <dbReference type="EC" id="2.1.1.244"/>
    </reaction>
</comment>
<keyword evidence="4 11" id="KW-0949">S-adenosyl-L-methionine</keyword>
<protein>
    <recommendedName>
        <fullName evidence="6">Alpha N-terminal protein methyltransferase 1</fullName>
        <ecNumber evidence="5">2.1.1.244</ecNumber>
    </recommendedName>
    <alternativeName>
        <fullName evidence="7">X-Pro-Lys N-terminal protein methyltransferase 1</fullName>
    </alternativeName>
</protein>
<dbReference type="PANTHER" id="PTHR12753:SF0">
    <property type="entry name" value="ALPHA N-TERMINAL PROTEIN METHYLTRANSFERASE 1"/>
    <property type="match status" value="1"/>
</dbReference>
<dbReference type="Gene3D" id="3.40.50.150">
    <property type="entry name" value="Vaccinia Virus protein VP39"/>
    <property type="match status" value="1"/>
</dbReference>
<dbReference type="GO" id="GO:0071885">
    <property type="term" value="F:N-terminal protein N-methyltransferase activity"/>
    <property type="evidence" value="ECO:0007669"/>
    <property type="project" value="UniProtKB-EC"/>
</dbReference>
<organism evidence="12 13">
    <name type="scientific">Acrasis kona</name>
    <dbReference type="NCBI Taxonomy" id="1008807"/>
    <lineage>
        <taxon>Eukaryota</taxon>
        <taxon>Discoba</taxon>
        <taxon>Heterolobosea</taxon>
        <taxon>Tetramitia</taxon>
        <taxon>Eutetramitia</taxon>
        <taxon>Acrasidae</taxon>
        <taxon>Acrasis</taxon>
    </lineage>
</organism>
<comment type="catalytic activity">
    <reaction evidence="9">
        <text>N-terminal L-prolyl-L-prolyl-L-lysyl-[protein] + 2 S-adenosyl-L-methionine = N-terminal N,N-dimethyl-L-prolyl-L-prolyl-L-lysyl-[protein] + 2 S-adenosyl-L-homocysteine + 2 H(+)</text>
        <dbReference type="Rhea" id="RHEA:54736"/>
        <dbReference type="Rhea" id="RHEA-COMP:13787"/>
        <dbReference type="Rhea" id="RHEA-COMP:13974"/>
        <dbReference type="ChEBI" id="CHEBI:15378"/>
        <dbReference type="ChEBI" id="CHEBI:57856"/>
        <dbReference type="ChEBI" id="CHEBI:59789"/>
        <dbReference type="ChEBI" id="CHEBI:138059"/>
        <dbReference type="ChEBI" id="CHEBI:138318"/>
        <dbReference type="EC" id="2.1.1.244"/>
    </reaction>
</comment>
<evidence type="ECO:0000256" key="2">
    <source>
        <dbReference type="ARBA" id="ARBA00022603"/>
    </source>
</evidence>
<dbReference type="PIRSF" id="PIRSF016958">
    <property type="entry name" value="DUF858_MeTrfase_lik"/>
    <property type="match status" value="1"/>
</dbReference>
<feature type="binding site" evidence="11">
    <location>
        <position position="157"/>
    </location>
    <ligand>
        <name>S-adenosyl-L-methionine</name>
        <dbReference type="ChEBI" id="CHEBI:59789"/>
    </ligand>
</feature>
<dbReference type="EC" id="2.1.1.244" evidence="5"/>
<feature type="binding site" evidence="11">
    <location>
        <position position="90"/>
    </location>
    <ligand>
        <name>S-adenosyl-L-methionine</name>
        <dbReference type="ChEBI" id="CHEBI:59789"/>
    </ligand>
</feature>
<dbReference type="Proteomes" id="UP001431209">
    <property type="component" value="Unassembled WGS sequence"/>
</dbReference>
<evidence type="ECO:0000313" key="12">
    <source>
        <dbReference type="EMBL" id="KAL0483041.1"/>
    </source>
</evidence>
<accession>A0AAW2YZU5</accession>
<evidence type="ECO:0000256" key="8">
    <source>
        <dbReference type="ARBA" id="ARBA00047306"/>
    </source>
</evidence>
<dbReference type="InterPro" id="IPR008576">
    <property type="entry name" value="MeTrfase_NTM1"/>
</dbReference>
<dbReference type="EMBL" id="JAOPGA020000925">
    <property type="protein sequence ID" value="KAL0483041.1"/>
    <property type="molecule type" value="Genomic_DNA"/>
</dbReference>
<evidence type="ECO:0000256" key="3">
    <source>
        <dbReference type="ARBA" id="ARBA00022679"/>
    </source>
</evidence>
<proteinExistence type="inferred from homology"/>
<evidence type="ECO:0000256" key="10">
    <source>
        <dbReference type="ARBA" id="ARBA00048167"/>
    </source>
</evidence>